<dbReference type="Gene3D" id="2.160.20.80">
    <property type="entry name" value="E3 ubiquitin-protein ligase SopA"/>
    <property type="match status" value="1"/>
</dbReference>
<sequence>MSRLLAPPFLAQTSAADRCNRNLPLLVDAANLSGADLRGLDLRGLDLRDANLNDVDLRGADLRGISGVTEQEVRAVAKVDQDTKFR</sequence>
<accession>A0A1G8EE26</accession>
<organism evidence="1 2">
    <name type="scientific">Sinosporangium album</name>
    <dbReference type="NCBI Taxonomy" id="504805"/>
    <lineage>
        <taxon>Bacteria</taxon>
        <taxon>Bacillati</taxon>
        <taxon>Actinomycetota</taxon>
        <taxon>Actinomycetes</taxon>
        <taxon>Streptosporangiales</taxon>
        <taxon>Streptosporangiaceae</taxon>
        <taxon>Sinosporangium</taxon>
    </lineage>
</organism>
<evidence type="ECO:0000313" key="2">
    <source>
        <dbReference type="Proteomes" id="UP000198923"/>
    </source>
</evidence>
<dbReference type="Proteomes" id="UP000198923">
    <property type="component" value="Unassembled WGS sequence"/>
</dbReference>
<proteinExistence type="predicted"/>
<protein>
    <submittedName>
        <fullName evidence="1">Pentapeptide repeat-containing protein</fullName>
    </submittedName>
</protein>
<dbReference type="Pfam" id="PF00805">
    <property type="entry name" value="Pentapeptide"/>
    <property type="match status" value="1"/>
</dbReference>
<keyword evidence="2" id="KW-1185">Reference proteome</keyword>
<reference evidence="1 2" key="1">
    <citation type="submission" date="2016-10" db="EMBL/GenBank/DDBJ databases">
        <authorList>
            <person name="de Groot N.N."/>
        </authorList>
    </citation>
    <scope>NUCLEOTIDE SEQUENCE [LARGE SCALE GENOMIC DNA]</scope>
    <source>
        <strain evidence="1 2">CPCC 201354</strain>
    </source>
</reference>
<gene>
    <name evidence="1" type="ORF">SAMN05421505_12060</name>
</gene>
<dbReference type="AlphaFoldDB" id="A0A1G8EE26"/>
<dbReference type="SUPFAM" id="SSF141571">
    <property type="entry name" value="Pentapeptide repeat-like"/>
    <property type="match status" value="1"/>
</dbReference>
<dbReference type="EMBL" id="FNCN01000020">
    <property type="protein sequence ID" value="SDH68162.1"/>
    <property type="molecule type" value="Genomic_DNA"/>
</dbReference>
<dbReference type="RefSeq" id="WP_245691219.1">
    <property type="nucleotide sequence ID" value="NZ_FNCN01000020.1"/>
</dbReference>
<name>A0A1G8EE26_9ACTN</name>
<evidence type="ECO:0000313" key="1">
    <source>
        <dbReference type="EMBL" id="SDH68162.1"/>
    </source>
</evidence>
<dbReference type="InterPro" id="IPR001646">
    <property type="entry name" value="5peptide_repeat"/>
</dbReference>